<dbReference type="EC" id="6.1.1.16" evidence="12"/>
<dbReference type="KEGG" id="aup:AsAng_0056920"/>
<dbReference type="PRINTS" id="PR00983">
    <property type="entry name" value="TRNASYNTHCYS"/>
</dbReference>
<dbReference type="AlphaFoldDB" id="A0A915YKS9"/>
<evidence type="ECO:0000259" key="15">
    <source>
        <dbReference type="Pfam" id="PF23493"/>
    </source>
</evidence>
<keyword evidence="6 12" id="KW-0479">Metal-binding</keyword>
<evidence type="ECO:0000259" key="14">
    <source>
        <dbReference type="Pfam" id="PF09190"/>
    </source>
</evidence>
<evidence type="ECO:0000256" key="7">
    <source>
        <dbReference type="ARBA" id="ARBA00022741"/>
    </source>
</evidence>
<feature type="binding site" evidence="12">
    <location>
        <position position="37"/>
    </location>
    <ligand>
        <name>Zn(2+)</name>
        <dbReference type="ChEBI" id="CHEBI:29105"/>
    </ligand>
</feature>
<protein>
    <recommendedName>
        <fullName evidence="12">Cysteine--tRNA ligase</fullName>
        <ecNumber evidence="12">6.1.1.16</ecNumber>
    </recommendedName>
    <alternativeName>
        <fullName evidence="12">Cysteinyl-tRNA synthetase</fullName>
        <shortName evidence="12">CysRS</shortName>
    </alternativeName>
</protein>
<keyword evidence="10 12" id="KW-0648">Protein biosynthesis</keyword>
<dbReference type="CDD" id="cd00672">
    <property type="entry name" value="CysRS_core"/>
    <property type="match status" value="1"/>
</dbReference>
<evidence type="ECO:0000256" key="8">
    <source>
        <dbReference type="ARBA" id="ARBA00022833"/>
    </source>
</evidence>
<evidence type="ECO:0000256" key="10">
    <source>
        <dbReference type="ARBA" id="ARBA00022917"/>
    </source>
</evidence>
<feature type="domain" description="tRNA synthetases class I catalytic" evidence="13">
    <location>
        <begin position="24"/>
        <end position="349"/>
    </location>
</feature>
<comment type="subcellular location">
    <subcellularLocation>
        <location evidence="1 12">Cytoplasm</location>
    </subcellularLocation>
</comment>
<dbReference type="InterPro" id="IPR015803">
    <property type="entry name" value="Cys-tRNA-ligase"/>
</dbReference>
<keyword evidence="5 12" id="KW-0436">Ligase</keyword>
<dbReference type="InterPro" id="IPR015273">
    <property type="entry name" value="Cys-tRNA-synt_Ia_DALR"/>
</dbReference>
<dbReference type="InterPro" id="IPR056411">
    <property type="entry name" value="CysS_C"/>
</dbReference>
<feature type="domain" description="Cysteinyl-tRNA synthetase class Ia DALR" evidence="14">
    <location>
        <begin position="390"/>
        <end position="448"/>
    </location>
</feature>
<evidence type="ECO:0000313" key="16">
    <source>
        <dbReference type="EMBL" id="BDS14910.1"/>
    </source>
</evidence>
<evidence type="ECO:0000259" key="13">
    <source>
        <dbReference type="Pfam" id="PF01406"/>
    </source>
</evidence>
<reference evidence="16" key="1">
    <citation type="submission" date="2022-09" db="EMBL/GenBank/DDBJ databases">
        <title>Aureispira anguillicida sp. nov., isolated from Leptocephalus of Japanese eel Anguilla japonica.</title>
        <authorList>
            <person name="Yuasa K."/>
            <person name="Mekata T."/>
            <person name="Ikunari K."/>
        </authorList>
    </citation>
    <scope>NUCLEOTIDE SEQUENCE</scope>
    <source>
        <strain evidence="16">EL160426</strain>
    </source>
</reference>
<dbReference type="Pfam" id="PF01406">
    <property type="entry name" value="tRNA-synt_1e"/>
    <property type="match status" value="1"/>
</dbReference>
<dbReference type="EMBL" id="AP026867">
    <property type="protein sequence ID" value="BDS14910.1"/>
    <property type="molecule type" value="Genomic_DNA"/>
</dbReference>
<name>A0A915YKS9_9BACT</name>
<gene>
    <name evidence="12" type="primary">cysS</name>
    <name evidence="16" type="ORF">AsAng_0056920</name>
</gene>
<dbReference type="Pfam" id="PF09190">
    <property type="entry name" value="DALR_2"/>
    <property type="match status" value="1"/>
</dbReference>
<dbReference type="GO" id="GO:0006423">
    <property type="term" value="P:cysteinyl-tRNA aminoacylation"/>
    <property type="evidence" value="ECO:0007669"/>
    <property type="project" value="UniProtKB-UniRule"/>
</dbReference>
<feature type="binding site" evidence="12">
    <location>
        <position position="238"/>
    </location>
    <ligand>
        <name>Zn(2+)</name>
        <dbReference type="ChEBI" id="CHEBI:29105"/>
    </ligand>
</feature>
<evidence type="ECO:0000256" key="5">
    <source>
        <dbReference type="ARBA" id="ARBA00022598"/>
    </source>
</evidence>
<dbReference type="InterPro" id="IPR024909">
    <property type="entry name" value="Cys-tRNA/MSH_ligase"/>
</dbReference>
<keyword evidence="4 12" id="KW-0963">Cytoplasm</keyword>
<evidence type="ECO:0000256" key="9">
    <source>
        <dbReference type="ARBA" id="ARBA00022840"/>
    </source>
</evidence>
<feature type="binding site" evidence="12">
    <location>
        <position position="267"/>
    </location>
    <ligand>
        <name>Zn(2+)</name>
        <dbReference type="ChEBI" id="CHEBI:29105"/>
    </ligand>
</feature>
<keyword evidence="7 12" id="KW-0547">Nucleotide-binding</keyword>
<dbReference type="Pfam" id="PF23493">
    <property type="entry name" value="CysS_C"/>
    <property type="match status" value="1"/>
</dbReference>
<dbReference type="HAMAP" id="MF_00041">
    <property type="entry name" value="Cys_tRNA_synth"/>
    <property type="match status" value="1"/>
</dbReference>
<evidence type="ECO:0000256" key="4">
    <source>
        <dbReference type="ARBA" id="ARBA00022490"/>
    </source>
</evidence>
<comment type="cofactor">
    <cofactor evidence="12">
        <name>Zn(2+)</name>
        <dbReference type="ChEBI" id="CHEBI:29105"/>
    </cofactor>
    <text evidence="12">Binds 1 zinc ion per subunit.</text>
</comment>
<accession>A0A915YKS9</accession>
<evidence type="ECO:0000313" key="17">
    <source>
        <dbReference type="Proteomes" id="UP001060919"/>
    </source>
</evidence>
<evidence type="ECO:0000256" key="3">
    <source>
        <dbReference type="ARBA" id="ARBA00011245"/>
    </source>
</evidence>
<evidence type="ECO:0000256" key="6">
    <source>
        <dbReference type="ARBA" id="ARBA00022723"/>
    </source>
</evidence>
<dbReference type="GO" id="GO:0004817">
    <property type="term" value="F:cysteine-tRNA ligase activity"/>
    <property type="evidence" value="ECO:0007669"/>
    <property type="project" value="UniProtKB-UniRule"/>
</dbReference>
<comment type="similarity">
    <text evidence="2 12">Belongs to the class-I aminoacyl-tRNA synthetase family.</text>
</comment>
<feature type="binding site" evidence="12">
    <location>
        <position position="263"/>
    </location>
    <ligand>
        <name>Zn(2+)</name>
        <dbReference type="ChEBI" id="CHEBI:29105"/>
    </ligand>
</feature>
<feature type="domain" description="Cysteinyl-tRNA ligase anticodon binding" evidence="15">
    <location>
        <begin position="463"/>
        <end position="509"/>
    </location>
</feature>
<comment type="subunit">
    <text evidence="3 12">Monomer.</text>
</comment>
<evidence type="ECO:0000256" key="12">
    <source>
        <dbReference type="HAMAP-Rule" id="MF_00041"/>
    </source>
</evidence>
<dbReference type="SUPFAM" id="SSF47323">
    <property type="entry name" value="Anticodon-binding domain of a subclass of class I aminoacyl-tRNA synthetases"/>
    <property type="match status" value="1"/>
</dbReference>
<dbReference type="GO" id="GO:0005829">
    <property type="term" value="C:cytosol"/>
    <property type="evidence" value="ECO:0007669"/>
    <property type="project" value="TreeGrafter"/>
</dbReference>
<dbReference type="InterPro" id="IPR009080">
    <property type="entry name" value="tRNAsynth_Ia_anticodon-bd"/>
</dbReference>
<dbReference type="GO" id="GO:0005524">
    <property type="term" value="F:ATP binding"/>
    <property type="evidence" value="ECO:0007669"/>
    <property type="project" value="UniProtKB-UniRule"/>
</dbReference>
<proteinExistence type="inferred from homology"/>
<dbReference type="Gene3D" id="1.20.120.1910">
    <property type="entry name" value="Cysteine-tRNA ligase, C-terminal anti-codon recognition domain"/>
    <property type="match status" value="1"/>
</dbReference>
<dbReference type="Proteomes" id="UP001060919">
    <property type="component" value="Chromosome"/>
</dbReference>
<keyword evidence="11 12" id="KW-0030">Aminoacyl-tRNA synthetase</keyword>
<dbReference type="InterPro" id="IPR032678">
    <property type="entry name" value="tRNA-synt_1_cat_dom"/>
</dbReference>
<feature type="binding site" evidence="12">
    <location>
        <position position="298"/>
    </location>
    <ligand>
        <name>ATP</name>
        <dbReference type="ChEBI" id="CHEBI:30616"/>
    </ligand>
</feature>
<evidence type="ECO:0000256" key="11">
    <source>
        <dbReference type="ARBA" id="ARBA00023146"/>
    </source>
</evidence>
<dbReference type="InterPro" id="IPR014729">
    <property type="entry name" value="Rossmann-like_a/b/a_fold"/>
</dbReference>
<keyword evidence="9 12" id="KW-0067">ATP-binding</keyword>
<comment type="catalytic activity">
    <reaction evidence="12">
        <text>tRNA(Cys) + L-cysteine + ATP = L-cysteinyl-tRNA(Cys) + AMP + diphosphate</text>
        <dbReference type="Rhea" id="RHEA:17773"/>
        <dbReference type="Rhea" id="RHEA-COMP:9661"/>
        <dbReference type="Rhea" id="RHEA-COMP:9679"/>
        <dbReference type="ChEBI" id="CHEBI:30616"/>
        <dbReference type="ChEBI" id="CHEBI:33019"/>
        <dbReference type="ChEBI" id="CHEBI:35235"/>
        <dbReference type="ChEBI" id="CHEBI:78442"/>
        <dbReference type="ChEBI" id="CHEBI:78517"/>
        <dbReference type="ChEBI" id="CHEBI:456215"/>
        <dbReference type="EC" id="6.1.1.16"/>
    </reaction>
</comment>
<keyword evidence="17" id="KW-1185">Reference proteome</keyword>
<feature type="short sequence motif" description="'HIGH' region" evidence="12">
    <location>
        <begin position="39"/>
        <end position="49"/>
    </location>
</feature>
<evidence type="ECO:0000256" key="2">
    <source>
        <dbReference type="ARBA" id="ARBA00005594"/>
    </source>
</evidence>
<dbReference type="SUPFAM" id="SSF52374">
    <property type="entry name" value="Nucleotidylyl transferase"/>
    <property type="match status" value="1"/>
</dbReference>
<dbReference type="GO" id="GO:0008270">
    <property type="term" value="F:zinc ion binding"/>
    <property type="evidence" value="ECO:0007669"/>
    <property type="project" value="UniProtKB-UniRule"/>
</dbReference>
<keyword evidence="8 12" id="KW-0862">Zinc</keyword>
<dbReference type="PANTHER" id="PTHR10890:SF3">
    <property type="entry name" value="CYSTEINE--TRNA LIGASE, CYTOPLASMIC"/>
    <property type="match status" value="1"/>
</dbReference>
<evidence type="ECO:0000256" key="1">
    <source>
        <dbReference type="ARBA" id="ARBA00004496"/>
    </source>
</evidence>
<feature type="short sequence motif" description="'KMSKS' region" evidence="12">
    <location>
        <begin position="295"/>
        <end position="299"/>
    </location>
</feature>
<dbReference type="NCBIfam" id="TIGR00435">
    <property type="entry name" value="cysS"/>
    <property type="match status" value="1"/>
</dbReference>
<organism evidence="16 17">
    <name type="scientific">Aureispira anguillae</name>
    <dbReference type="NCBI Taxonomy" id="2864201"/>
    <lineage>
        <taxon>Bacteria</taxon>
        <taxon>Pseudomonadati</taxon>
        <taxon>Bacteroidota</taxon>
        <taxon>Saprospiria</taxon>
        <taxon>Saprospirales</taxon>
        <taxon>Saprospiraceae</taxon>
        <taxon>Aureispira</taxon>
    </lineage>
</organism>
<dbReference type="PANTHER" id="PTHR10890">
    <property type="entry name" value="CYSTEINYL-TRNA SYNTHETASE"/>
    <property type="match status" value="1"/>
</dbReference>
<dbReference type="Gene3D" id="3.40.50.620">
    <property type="entry name" value="HUPs"/>
    <property type="match status" value="1"/>
</dbReference>
<dbReference type="RefSeq" id="WP_264790112.1">
    <property type="nucleotide sequence ID" value="NZ_AP026867.1"/>
</dbReference>
<sequence length="512" mass="58238">MEQEFKPKYELTVTNTLTRQKEKFEPLTPGYVGMYVCGPTVYNEVHLGNCRTFFSFDLVYRYLMYLGYKVRYVRNITDVGHLVGDVDEGEEGKIEKQARLEQLEPMEIVQKYTNGFHDVMRQLNTLPPSIEPTATGHLIEQIEMVKAIIKNGYGYEMNGSVYFDTQKLVKEGKDVYDYGTISGKKQEDLLVETRDDLKNQSEKRHPSDFAIWVKAADNHIMKWPSPWSMGFPCWHLECSAMSTKYLGKYFDIHGGGMDLQFPHHENEVAQNVGACGCQPVKYWLHTNMLVLNGKKMSKSKGNSILPVELFTGNNDILSQAYSPMSVRFFMLQAHYASTLNITDKGLLAAEKGYNRLMDAYHILQGLEHNVVEDLTGDDAQINKMLDLAFDAMSDDFNTAAALAKLNIVIPKINAIKNGRLEMSSISKATLARMKQVFYDFIFEIFGLLDEDKAEEAEEGGNLLDEAMNVIIELRQEARSQKDWATSDLIRDKLQKIGIQIKDAKDGASWVKN</sequence>